<name>A0ABU5C9U9_9BACI</name>
<dbReference type="Proteomes" id="UP001281447">
    <property type="component" value="Unassembled WGS sequence"/>
</dbReference>
<keyword evidence="2" id="KW-0946">Virion</keyword>
<feature type="compositionally biased region" description="Polar residues" evidence="1">
    <location>
        <begin position="43"/>
        <end position="53"/>
    </location>
</feature>
<organism evidence="2 3">
    <name type="scientific">Tigheibacillus halophilus</name>
    <dbReference type="NCBI Taxonomy" id="361280"/>
    <lineage>
        <taxon>Bacteria</taxon>
        <taxon>Bacillati</taxon>
        <taxon>Bacillota</taxon>
        <taxon>Bacilli</taxon>
        <taxon>Bacillales</taxon>
        <taxon>Bacillaceae</taxon>
        <taxon>Tigheibacillus</taxon>
    </lineage>
</organism>
<dbReference type="Pfam" id="PF14153">
    <property type="entry name" value="Spore_coat_CotO"/>
    <property type="match status" value="1"/>
</dbReference>
<protein>
    <submittedName>
        <fullName evidence="2">CotO family spore coat protein</fullName>
    </submittedName>
</protein>
<gene>
    <name evidence="2" type="ORF">RWE15_19155</name>
</gene>
<evidence type="ECO:0000313" key="3">
    <source>
        <dbReference type="Proteomes" id="UP001281447"/>
    </source>
</evidence>
<evidence type="ECO:0000256" key="1">
    <source>
        <dbReference type="SAM" id="MobiDB-lite"/>
    </source>
</evidence>
<keyword evidence="2" id="KW-0167">Capsid protein</keyword>
<feature type="region of interest" description="Disordered" evidence="1">
    <location>
        <begin position="1"/>
        <end position="98"/>
    </location>
</feature>
<comment type="caution">
    <text evidence="2">The sequence shown here is derived from an EMBL/GenBank/DDBJ whole genome shotgun (WGS) entry which is preliminary data.</text>
</comment>
<accession>A0ABU5C9U9</accession>
<evidence type="ECO:0000313" key="2">
    <source>
        <dbReference type="EMBL" id="MDY0396093.1"/>
    </source>
</evidence>
<dbReference type="InterPro" id="IPR025439">
    <property type="entry name" value="Spore_coat_CotO"/>
</dbReference>
<sequence>MVKKNKFARKPLMYIQQPSISSPKAKMQHSYQTSRKSARKQEQNTLPQSAQDKSVTKRTSKRKPVTLEQNETSAENKEVMQQAETENPAPMEEKPSFQDMTLEEKIGRLTKSTTHMIPKMRCAVETPGRTYRGIITDYAEAIVYMQVNRKLVKIPFEEIKDIRMLGF</sequence>
<dbReference type="EMBL" id="JAWDIP010000004">
    <property type="protein sequence ID" value="MDY0396093.1"/>
    <property type="molecule type" value="Genomic_DNA"/>
</dbReference>
<keyword evidence="3" id="KW-1185">Reference proteome</keyword>
<proteinExistence type="predicted"/>
<reference evidence="2 3" key="1">
    <citation type="submission" date="2023-10" db="EMBL/GenBank/DDBJ databases">
        <title>Virgibacillus halophilus 5B73C genome.</title>
        <authorList>
            <person name="Miliotis G."/>
            <person name="Sengupta P."/>
            <person name="Hameed A."/>
            <person name="Chuvochina M."/>
            <person name="Mcdonagh F."/>
            <person name="Simpson A.C."/>
            <person name="Singh N.K."/>
            <person name="Rekha P.D."/>
            <person name="Raman K."/>
            <person name="Hugenholtz P."/>
            <person name="Venkateswaran K."/>
        </authorList>
    </citation>
    <scope>NUCLEOTIDE SEQUENCE [LARGE SCALE GENOMIC DNA]</scope>
    <source>
        <strain evidence="2 3">5B73C</strain>
    </source>
</reference>